<keyword evidence="2" id="KW-0732">Signal</keyword>
<dbReference type="AlphaFoldDB" id="A0A0C2WVM0"/>
<protein>
    <submittedName>
        <fullName evidence="3">Uncharacterized protein</fullName>
    </submittedName>
</protein>
<feature type="chain" id="PRO_5002173826" evidence="2">
    <location>
        <begin position="21"/>
        <end position="184"/>
    </location>
</feature>
<evidence type="ECO:0000313" key="3">
    <source>
        <dbReference type="EMBL" id="KIL60383.1"/>
    </source>
</evidence>
<accession>A0A0C2WVM0</accession>
<feature type="region of interest" description="Disordered" evidence="1">
    <location>
        <begin position="96"/>
        <end position="184"/>
    </location>
</feature>
<dbReference type="HOGENOM" id="CLU_1471544_0_0_1"/>
<dbReference type="OrthoDB" id="3067512at2759"/>
<dbReference type="EMBL" id="KN818300">
    <property type="protein sequence ID" value="KIL60383.1"/>
    <property type="molecule type" value="Genomic_DNA"/>
</dbReference>
<organism evidence="3 4">
    <name type="scientific">Amanita muscaria (strain Koide BX008)</name>
    <dbReference type="NCBI Taxonomy" id="946122"/>
    <lineage>
        <taxon>Eukaryota</taxon>
        <taxon>Fungi</taxon>
        <taxon>Dikarya</taxon>
        <taxon>Basidiomycota</taxon>
        <taxon>Agaricomycotina</taxon>
        <taxon>Agaricomycetes</taxon>
        <taxon>Agaricomycetidae</taxon>
        <taxon>Agaricales</taxon>
        <taxon>Pluteineae</taxon>
        <taxon>Amanitaceae</taxon>
        <taxon>Amanita</taxon>
    </lineage>
</organism>
<gene>
    <name evidence="3" type="ORF">M378DRAFT_199849</name>
</gene>
<feature type="signal peptide" evidence="2">
    <location>
        <begin position="1"/>
        <end position="20"/>
    </location>
</feature>
<dbReference type="PRINTS" id="PR01217">
    <property type="entry name" value="PRICHEXTENSN"/>
</dbReference>
<feature type="compositionally biased region" description="Pro residues" evidence="1">
    <location>
        <begin position="119"/>
        <end position="184"/>
    </location>
</feature>
<name>A0A0C2WVM0_AMAMK</name>
<proteinExistence type="predicted"/>
<dbReference type="InParanoid" id="A0A0C2WVM0"/>
<reference evidence="3 4" key="1">
    <citation type="submission" date="2014-04" db="EMBL/GenBank/DDBJ databases">
        <title>Evolutionary Origins and Diversification of the Mycorrhizal Mutualists.</title>
        <authorList>
            <consortium name="DOE Joint Genome Institute"/>
            <consortium name="Mycorrhizal Genomics Consortium"/>
            <person name="Kohler A."/>
            <person name="Kuo A."/>
            <person name="Nagy L.G."/>
            <person name="Floudas D."/>
            <person name="Copeland A."/>
            <person name="Barry K.W."/>
            <person name="Cichocki N."/>
            <person name="Veneault-Fourrey C."/>
            <person name="LaButti K."/>
            <person name="Lindquist E.A."/>
            <person name="Lipzen A."/>
            <person name="Lundell T."/>
            <person name="Morin E."/>
            <person name="Murat C."/>
            <person name="Riley R."/>
            <person name="Ohm R."/>
            <person name="Sun H."/>
            <person name="Tunlid A."/>
            <person name="Henrissat B."/>
            <person name="Grigoriev I.V."/>
            <person name="Hibbett D.S."/>
            <person name="Martin F."/>
        </authorList>
    </citation>
    <scope>NUCLEOTIDE SEQUENCE [LARGE SCALE GENOMIC DNA]</scope>
    <source>
        <strain evidence="3 4">Koide BX008</strain>
    </source>
</reference>
<evidence type="ECO:0000313" key="4">
    <source>
        <dbReference type="Proteomes" id="UP000054549"/>
    </source>
</evidence>
<sequence length="184" mass="19270">MFRLFLTVGVIWLYAGQATAANIPDPRQDATQPQQAMTLPAQTPCFTSFIPNGTTNVVFNDGQSTSTQNPTTLYGPCDWTTYHETVTVFVEECDQTQTRREPRITAPGIETTIDCLPSPSAPQRPGVSPPLPTRVPAPPPSGAPSQPPLPGAPSPPPPGAPSQPPLPGVPSPPPPPPSGAPSQP</sequence>
<feature type="non-terminal residue" evidence="3">
    <location>
        <position position="184"/>
    </location>
</feature>
<dbReference type="Proteomes" id="UP000054549">
    <property type="component" value="Unassembled WGS sequence"/>
</dbReference>
<keyword evidence="4" id="KW-1185">Reference proteome</keyword>
<evidence type="ECO:0000256" key="1">
    <source>
        <dbReference type="SAM" id="MobiDB-lite"/>
    </source>
</evidence>
<evidence type="ECO:0000256" key="2">
    <source>
        <dbReference type="SAM" id="SignalP"/>
    </source>
</evidence>